<dbReference type="EMBL" id="JAQOWY010000218">
    <property type="protein sequence ID" value="KAK1846947.1"/>
    <property type="molecule type" value="Genomic_DNA"/>
</dbReference>
<reference evidence="1" key="1">
    <citation type="submission" date="2023-01" db="EMBL/GenBank/DDBJ databases">
        <title>Colletotrichum chrysophilum M932 genome sequence.</title>
        <authorList>
            <person name="Baroncelli R."/>
        </authorList>
    </citation>
    <scope>NUCLEOTIDE SEQUENCE</scope>
    <source>
        <strain evidence="1">M932</strain>
    </source>
</reference>
<organism evidence="1 2">
    <name type="scientific">Colletotrichum chrysophilum</name>
    <dbReference type="NCBI Taxonomy" id="1836956"/>
    <lineage>
        <taxon>Eukaryota</taxon>
        <taxon>Fungi</taxon>
        <taxon>Dikarya</taxon>
        <taxon>Ascomycota</taxon>
        <taxon>Pezizomycotina</taxon>
        <taxon>Sordariomycetes</taxon>
        <taxon>Hypocreomycetidae</taxon>
        <taxon>Glomerellales</taxon>
        <taxon>Glomerellaceae</taxon>
        <taxon>Colletotrichum</taxon>
        <taxon>Colletotrichum gloeosporioides species complex</taxon>
    </lineage>
</organism>
<gene>
    <name evidence="1" type="ORF">CCHR01_10400</name>
</gene>
<name>A0AAD9EGS9_9PEZI</name>
<evidence type="ECO:0000313" key="2">
    <source>
        <dbReference type="Proteomes" id="UP001243330"/>
    </source>
</evidence>
<protein>
    <submittedName>
        <fullName evidence="1">Uncharacterized protein</fullName>
    </submittedName>
</protein>
<evidence type="ECO:0000313" key="1">
    <source>
        <dbReference type="EMBL" id="KAK1846947.1"/>
    </source>
</evidence>
<dbReference type="Proteomes" id="UP001243330">
    <property type="component" value="Unassembled WGS sequence"/>
</dbReference>
<accession>A0AAD9EGS9</accession>
<dbReference type="AlphaFoldDB" id="A0AAD9EGS9"/>
<comment type="caution">
    <text evidence="1">The sequence shown here is derived from an EMBL/GenBank/DDBJ whole genome shotgun (WGS) entry which is preliminary data.</text>
</comment>
<proteinExistence type="predicted"/>
<keyword evidence="2" id="KW-1185">Reference proteome</keyword>
<sequence>MAPGSQNFSKFKTAHNWVCEDNVVPLRMQSSFSLLLRTLRLDFPALPVNSLISGIKSAIAPSRPLWRRLTHVIFWLPVPIGPALLKQLKEPLVVNPRVPLAVFVESVARKQHAAAVRMLRRDAILKPLLIEPLLQGRHEFRNFPVERHVGHAQAGVGCRGGAAVRDALDLHEARQPLLDELRVPLNLVVDVEALDERKAEDGAMLEALLA</sequence>